<name>A0A1N5W375_9ARCH</name>
<dbReference type="PANTHER" id="PTHR34405">
    <property type="entry name" value="CRISPR-ASSOCIATED ENDORIBONUCLEASE CAS2"/>
    <property type="match status" value="1"/>
</dbReference>
<evidence type="ECO:0000256" key="6">
    <source>
        <dbReference type="ARBA" id="ARBA00022842"/>
    </source>
</evidence>
<dbReference type="SUPFAM" id="SSF143430">
    <property type="entry name" value="TTP0101/SSO1404-like"/>
    <property type="match status" value="1"/>
</dbReference>
<dbReference type="GO" id="GO:0051607">
    <property type="term" value="P:defense response to virus"/>
    <property type="evidence" value="ECO:0007669"/>
    <property type="project" value="UniProtKB-UniRule"/>
</dbReference>
<dbReference type="InterPro" id="IPR021127">
    <property type="entry name" value="CRISPR_associated_Cas2"/>
</dbReference>
<dbReference type="NCBIfam" id="TIGR01573">
    <property type="entry name" value="cas2"/>
    <property type="match status" value="1"/>
</dbReference>
<feature type="binding site" evidence="8">
    <location>
        <position position="10"/>
    </location>
    <ligand>
        <name>Mg(2+)</name>
        <dbReference type="ChEBI" id="CHEBI:18420"/>
        <note>catalytic</note>
    </ligand>
</feature>
<comment type="cofactor">
    <cofactor evidence="1 8">
        <name>Mg(2+)</name>
        <dbReference type="ChEBI" id="CHEBI:18420"/>
    </cofactor>
</comment>
<keyword evidence="3 8" id="KW-0479">Metal-binding</keyword>
<comment type="similarity">
    <text evidence="8">Belongs to the CRISPR-associated endoribonuclease Cas2 protein family.</text>
</comment>
<dbReference type="InterPro" id="IPR019199">
    <property type="entry name" value="Virulence_VapD/CRISPR_Cas2"/>
</dbReference>
<evidence type="ECO:0000313" key="10">
    <source>
        <dbReference type="Proteomes" id="UP000195607"/>
    </source>
</evidence>
<evidence type="ECO:0000313" key="9">
    <source>
        <dbReference type="EMBL" id="SIM79674.1"/>
    </source>
</evidence>
<evidence type="ECO:0000256" key="3">
    <source>
        <dbReference type="ARBA" id="ARBA00022723"/>
    </source>
</evidence>
<protein>
    <recommendedName>
        <fullName evidence="8">CRISPR-associated endoribonuclease Cas2</fullName>
        <ecNumber evidence="8">3.1.-.-</ecNumber>
    </recommendedName>
</protein>
<dbReference type="GeneID" id="41588879"/>
<accession>A0A1N5W375</accession>
<dbReference type="PANTHER" id="PTHR34405:SF3">
    <property type="entry name" value="CRISPR-ASSOCIATED ENDORIBONUCLEASE CAS2 3"/>
    <property type="match status" value="1"/>
</dbReference>
<keyword evidence="6 8" id="KW-0460">Magnesium</keyword>
<evidence type="ECO:0000256" key="7">
    <source>
        <dbReference type="ARBA" id="ARBA00023118"/>
    </source>
</evidence>
<dbReference type="Pfam" id="PF09827">
    <property type="entry name" value="CRISPR_Cas2"/>
    <property type="match status" value="1"/>
</dbReference>
<comment type="subunit">
    <text evidence="8">Homodimer, forms a heterotetramer with a Cas1 homodimer.</text>
</comment>
<proteinExistence type="inferred from homology"/>
<dbReference type="Gene3D" id="3.30.70.240">
    <property type="match status" value="1"/>
</dbReference>
<dbReference type="GO" id="GO:0004521">
    <property type="term" value="F:RNA endonuclease activity"/>
    <property type="evidence" value="ECO:0007669"/>
    <property type="project" value="InterPro"/>
</dbReference>
<dbReference type="Proteomes" id="UP000195607">
    <property type="component" value="Chromosome I"/>
</dbReference>
<keyword evidence="4 8" id="KW-0255">Endonuclease</keyword>
<keyword evidence="2 8" id="KW-0540">Nuclease</keyword>
<evidence type="ECO:0000256" key="1">
    <source>
        <dbReference type="ARBA" id="ARBA00001946"/>
    </source>
</evidence>
<dbReference type="RefSeq" id="WP_021790462.1">
    <property type="nucleotide sequence ID" value="NZ_LT671858.1"/>
</dbReference>
<keyword evidence="7 8" id="KW-0051">Antiviral defense</keyword>
<organism evidence="9 10">
    <name type="scientific">Cuniculiplasma divulgatum</name>
    <dbReference type="NCBI Taxonomy" id="1673428"/>
    <lineage>
        <taxon>Archaea</taxon>
        <taxon>Methanobacteriati</taxon>
        <taxon>Thermoplasmatota</taxon>
        <taxon>Thermoplasmata</taxon>
        <taxon>Thermoplasmatales</taxon>
        <taxon>Cuniculiplasmataceae</taxon>
        <taxon>Cuniculiplasma</taxon>
    </lineage>
</organism>
<evidence type="ECO:0000256" key="4">
    <source>
        <dbReference type="ARBA" id="ARBA00022759"/>
    </source>
</evidence>
<dbReference type="GO" id="GO:0016787">
    <property type="term" value="F:hydrolase activity"/>
    <property type="evidence" value="ECO:0007669"/>
    <property type="project" value="UniProtKB-KW"/>
</dbReference>
<comment type="function">
    <text evidence="8">CRISPR (clustered regularly interspaced short palindromic repeat), is an adaptive immune system that provides protection against mobile genetic elements (viruses, transposable elements and conjugative plasmids). CRISPR clusters contain sequences complementary to antecedent mobile elements and target invading nucleic acids. CRISPR clusters are transcribed and processed into CRISPR RNA (crRNA). Functions as a ssRNA-specific endoribonuclease. Involved in the integration of spacer DNA into the CRISPR cassette.</text>
</comment>
<dbReference type="GO" id="GO:0043571">
    <property type="term" value="P:maintenance of CRISPR repeat elements"/>
    <property type="evidence" value="ECO:0007669"/>
    <property type="project" value="UniProtKB-UniRule"/>
</dbReference>
<reference evidence="9 10" key="1">
    <citation type="submission" date="2016-04" db="EMBL/GenBank/DDBJ databases">
        <authorList>
            <person name="Evans L.H."/>
            <person name="Alamgir A."/>
            <person name="Owens N."/>
            <person name="Weber N.D."/>
            <person name="Virtaneva K."/>
            <person name="Barbian K."/>
            <person name="Babar A."/>
            <person name="Rosenke K."/>
        </authorList>
    </citation>
    <scope>NUCLEOTIDE SEQUENCE [LARGE SCALE GENOMIC DNA]</scope>
    <source>
        <strain evidence="10">S5(T) (JCM 30642 \VKM B-2941)</strain>
    </source>
</reference>
<dbReference type="HAMAP" id="MF_01471">
    <property type="entry name" value="Cas2"/>
    <property type="match status" value="1"/>
</dbReference>
<dbReference type="CDD" id="cd09725">
    <property type="entry name" value="Cas2_I_II_III"/>
    <property type="match status" value="1"/>
</dbReference>
<sequence length="96" mass="11113">MRRKYLVSYDITDQKRLGQIYKKMKGYGDALQYSVFICDLSDKEKIIMISELSHILNHSEDSVLIFDLGNSSSKYQDKIMSIGKVKKFEDRGAIII</sequence>
<evidence type="ECO:0000256" key="8">
    <source>
        <dbReference type="HAMAP-Rule" id="MF_01471"/>
    </source>
</evidence>
<dbReference type="EC" id="3.1.-.-" evidence="8"/>
<evidence type="ECO:0000256" key="2">
    <source>
        <dbReference type="ARBA" id="ARBA00022722"/>
    </source>
</evidence>
<gene>
    <name evidence="8" type="primary">cas2</name>
    <name evidence="9" type="ORF">CSP5_1637</name>
</gene>
<dbReference type="EMBL" id="LT671858">
    <property type="protein sequence ID" value="SIM79674.1"/>
    <property type="molecule type" value="Genomic_DNA"/>
</dbReference>
<dbReference type="AlphaFoldDB" id="A0A1N5W375"/>
<keyword evidence="5 8" id="KW-0378">Hydrolase</keyword>
<dbReference type="GO" id="GO:0046872">
    <property type="term" value="F:metal ion binding"/>
    <property type="evidence" value="ECO:0007669"/>
    <property type="project" value="UniProtKB-UniRule"/>
</dbReference>
<evidence type="ECO:0000256" key="5">
    <source>
        <dbReference type="ARBA" id="ARBA00022801"/>
    </source>
</evidence>